<dbReference type="EMBL" id="AGZG01000115">
    <property type="protein sequence ID" value="EKB62198.1"/>
    <property type="molecule type" value="Genomic_DNA"/>
</dbReference>
<feature type="transmembrane region" description="Helical" evidence="1">
    <location>
        <begin position="41"/>
        <end position="59"/>
    </location>
</feature>
<keyword evidence="1" id="KW-0472">Membrane</keyword>
<organism evidence="2 3">
    <name type="scientific">Lactobacillus crispatus FB077-07</name>
    <dbReference type="NCBI Taxonomy" id="883092"/>
    <lineage>
        <taxon>Bacteria</taxon>
        <taxon>Bacillati</taxon>
        <taxon>Bacillota</taxon>
        <taxon>Bacilli</taxon>
        <taxon>Lactobacillales</taxon>
        <taxon>Lactobacillaceae</taxon>
        <taxon>Lactobacillus</taxon>
    </lineage>
</organism>
<dbReference type="AlphaFoldDB" id="K1MIA9"/>
<feature type="transmembrane region" description="Helical" evidence="1">
    <location>
        <begin position="7"/>
        <end position="29"/>
    </location>
</feature>
<evidence type="ECO:0000313" key="2">
    <source>
        <dbReference type="EMBL" id="EKB62198.1"/>
    </source>
</evidence>
<protein>
    <submittedName>
        <fullName evidence="2">Uncharacterized protein</fullName>
    </submittedName>
</protein>
<proteinExistence type="predicted"/>
<name>K1MIA9_9LACO</name>
<gene>
    <name evidence="2" type="ORF">HMPREF9249_02421</name>
</gene>
<keyword evidence="1" id="KW-0812">Transmembrane</keyword>
<sequence length="79" mass="9156">MFVFFWGLVGAGAGASLIYGLFALGLMLYNPDLYHTIVSTIWFITIGSYLLIEAFLHLLEHHEKKVQREQEKNKYHKII</sequence>
<keyword evidence="1" id="KW-1133">Transmembrane helix</keyword>
<reference evidence="2 3" key="1">
    <citation type="submission" date="2012-07" db="EMBL/GenBank/DDBJ databases">
        <title>The Genome Sequence of Lactobacillus crispatus FB077-07.</title>
        <authorList>
            <consortium name="The Broad Institute Genome Sequencing Platform"/>
            <person name="Earl A."/>
            <person name="Ward D."/>
            <person name="Feldgarden M."/>
            <person name="Gevers D."/>
            <person name="Saerens B."/>
            <person name="Vaneechoutte M."/>
            <person name="Walker B."/>
            <person name="Young S.K."/>
            <person name="Zeng Q."/>
            <person name="Gargeya S."/>
            <person name="Fitzgerald M."/>
            <person name="Haas B."/>
            <person name="Abouelleil A."/>
            <person name="Alvarado L."/>
            <person name="Arachchi H.M."/>
            <person name="Berlin A.M."/>
            <person name="Chapman S.B."/>
            <person name="Goldberg J."/>
            <person name="Griggs A."/>
            <person name="Gujja S."/>
            <person name="Hansen M."/>
            <person name="Howarth C."/>
            <person name="Imamovic A."/>
            <person name="Larimer J."/>
            <person name="McCowen C."/>
            <person name="Montmayeur A."/>
            <person name="Murphy C."/>
            <person name="Neiman D."/>
            <person name="Pearson M."/>
            <person name="Priest M."/>
            <person name="Roberts A."/>
            <person name="Saif S."/>
            <person name="Shea T."/>
            <person name="Sisk P."/>
            <person name="Sykes S."/>
            <person name="Wortman J."/>
            <person name="Nusbaum C."/>
            <person name="Birren B."/>
        </authorList>
    </citation>
    <scope>NUCLEOTIDE SEQUENCE [LARGE SCALE GENOMIC DNA]</scope>
    <source>
        <strain evidence="2 3">FB077-07</strain>
    </source>
</reference>
<dbReference type="RefSeq" id="WP_005729910.1">
    <property type="nucleotide sequence ID" value="NZ_JH932275.1"/>
</dbReference>
<evidence type="ECO:0000256" key="1">
    <source>
        <dbReference type="SAM" id="Phobius"/>
    </source>
</evidence>
<accession>K1MIA9</accession>
<comment type="caution">
    <text evidence="2">The sequence shown here is derived from an EMBL/GenBank/DDBJ whole genome shotgun (WGS) entry which is preliminary data.</text>
</comment>
<evidence type="ECO:0000313" key="3">
    <source>
        <dbReference type="Proteomes" id="UP000004722"/>
    </source>
</evidence>
<dbReference type="PATRIC" id="fig|883092.3.peg.2403"/>
<dbReference type="HOGENOM" id="CLU_2601553_0_0_9"/>
<dbReference type="Proteomes" id="UP000004722">
    <property type="component" value="Unassembled WGS sequence"/>
</dbReference>